<evidence type="ECO:0000313" key="2">
    <source>
        <dbReference type="Proteomes" id="UP000078599"/>
    </source>
</evidence>
<reference evidence="1 2" key="1">
    <citation type="submission" date="2015-03" db="EMBL/GenBank/DDBJ databases">
        <authorList>
            <person name="Regsiter A."/>
            <person name="william w."/>
        </authorList>
    </citation>
    <scope>NUCLEOTIDE SEQUENCE [LARGE SCALE GENOMIC DNA]</scope>
    <source>
        <strain evidence="1 2">CB1</strain>
    </source>
</reference>
<organism evidence="1 2">
    <name type="scientific">Thiomonas arsenitoxydans (strain DSM 22701 / CIP 110005 / 3As)</name>
    <dbReference type="NCBI Taxonomy" id="426114"/>
    <lineage>
        <taxon>Bacteria</taxon>
        <taxon>Pseudomonadati</taxon>
        <taxon>Pseudomonadota</taxon>
        <taxon>Betaproteobacteria</taxon>
        <taxon>Burkholderiales</taxon>
        <taxon>Thiomonas</taxon>
    </lineage>
</organism>
<dbReference type="EMBL" id="CTRI01000027">
    <property type="protein sequence ID" value="CQR35343.1"/>
    <property type="molecule type" value="Genomic_DNA"/>
</dbReference>
<sequence length="90" mass="10515">MGRHLPRRRKVSWVASRVRRPSCSPHEFVAQYRKQFFKSQDLISHREIRGAVLPDFFHPSASFEDRTASTQNLLVNSTTGRFSTKRRADI</sequence>
<evidence type="ECO:0000313" key="1">
    <source>
        <dbReference type="EMBL" id="CQR35343.1"/>
    </source>
</evidence>
<keyword evidence="2" id="KW-1185">Reference proteome</keyword>
<name>A0ABP1Z4H9_THIA3</name>
<dbReference type="Proteomes" id="UP000078599">
    <property type="component" value="Unassembled WGS sequence"/>
</dbReference>
<comment type="caution">
    <text evidence="1">The sequence shown here is derived from an EMBL/GenBank/DDBJ whole genome shotgun (WGS) entry which is preliminary data.</text>
</comment>
<gene>
    <name evidence="1" type="ORF">THICB1_50132</name>
</gene>
<accession>A0ABP1Z4H9</accession>
<proteinExistence type="predicted"/>
<protein>
    <submittedName>
        <fullName evidence="1">Uncharacterized protein</fullName>
    </submittedName>
</protein>